<name>A0A4R6JHJ7_9ACTN</name>
<organism evidence="6 7">
    <name type="scientific">Kribbella caucasensis</name>
    <dbReference type="NCBI Taxonomy" id="2512215"/>
    <lineage>
        <taxon>Bacteria</taxon>
        <taxon>Bacillati</taxon>
        <taxon>Actinomycetota</taxon>
        <taxon>Actinomycetes</taxon>
        <taxon>Propionibacteriales</taxon>
        <taxon>Kribbellaceae</taxon>
        <taxon>Kribbella</taxon>
    </lineage>
</organism>
<dbReference type="EMBL" id="SNWQ01000024">
    <property type="protein sequence ID" value="TDO35192.1"/>
    <property type="molecule type" value="Genomic_DNA"/>
</dbReference>
<evidence type="ECO:0000313" key="7">
    <source>
        <dbReference type="Proteomes" id="UP000295388"/>
    </source>
</evidence>
<evidence type="ECO:0000259" key="5">
    <source>
        <dbReference type="PROSITE" id="PS50977"/>
    </source>
</evidence>
<dbReference type="PANTHER" id="PTHR30055">
    <property type="entry name" value="HTH-TYPE TRANSCRIPTIONAL REGULATOR RUTR"/>
    <property type="match status" value="1"/>
</dbReference>
<dbReference type="InterPro" id="IPR001647">
    <property type="entry name" value="HTH_TetR"/>
</dbReference>
<dbReference type="OrthoDB" id="6077212at2"/>
<dbReference type="InterPro" id="IPR009057">
    <property type="entry name" value="Homeodomain-like_sf"/>
</dbReference>
<evidence type="ECO:0000256" key="3">
    <source>
        <dbReference type="ARBA" id="ARBA00023163"/>
    </source>
</evidence>
<dbReference type="PROSITE" id="PS50977">
    <property type="entry name" value="HTH_TETR_2"/>
    <property type="match status" value="1"/>
</dbReference>
<dbReference type="AlphaFoldDB" id="A0A4R6JHJ7"/>
<dbReference type="InterPro" id="IPR050109">
    <property type="entry name" value="HTH-type_TetR-like_transc_reg"/>
</dbReference>
<keyword evidence="7" id="KW-1185">Reference proteome</keyword>
<dbReference type="Gene3D" id="1.10.357.10">
    <property type="entry name" value="Tetracycline Repressor, domain 2"/>
    <property type="match status" value="1"/>
</dbReference>
<dbReference type="GO" id="GO:0000976">
    <property type="term" value="F:transcription cis-regulatory region binding"/>
    <property type="evidence" value="ECO:0007669"/>
    <property type="project" value="TreeGrafter"/>
</dbReference>
<protein>
    <submittedName>
        <fullName evidence="6">TetR family transcriptional regulator</fullName>
    </submittedName>
</protein>
<dbReference type="SUPFAM" id="SSF46689">
    <property type="entry name" value="Homeodomain-like"/>
    <property type="match status" value="1"/>
</dbReference>
<dbReference type="Pfam" id="PF00440">
    <property type="entry name" value="TetR_N"/>
    <property type="match status" value="1"/>
</dbReference>
<keyword evidence="3" id="KW-0804">Transcription</keyword>
<feature type="DNA-binding region" description="H-T-H motif" evidence="4">
    <location>
        <begin position="45"/>
        <end position="64"/>
    </location>
</feature>
<comment type="caution">
    <text evidence="6">The sequence shown here is derived from an EMBL/GenBank/DDBJ whole genome shotgun (WGS) entry which is preliminary data.</text>
</comment>
<keyword evidence="2 4" id="KW-0238">DNA-binding</keyword>
<keyword evidence="1" id="KW-0805">Transcription regulation</keyword>
<proteinExistence type="predicted"/>
<sequence length="201" mass="22482">MCSANIASPRPYRKTKRALTEAETRQRIVEATVELHETLGPAKTTIKAIAERAGVQRATVYNHFPDLQVLFEACNAHYYERHPMPDPTSWVGIASPNERFRVAVRELYRWYEETEAMLSVGIRDIDAVPPAAREAFVGYFRHVARSLMTGRRERGRVRVRTAAAVGHAISFVTWHSLVREGSLTSEEAADLMEAMVGAAAG</sequence>
<dbReference type="PRINTS" id="PR00455">
    <property type="entry name" value="HTHTETR"/>
</dbReference>
<dbReference type="Proteomes" id="UP000295388">
    <property type="component" value="Unassembled WGS sequence"/>
</dbReference>
<dbReference type="RefSeq" id="WP_133804656.1">
    <property type="nucleotide sequence ID" value="NZ_SNWQ01000024.1"/>
</dbReference>
<evidence type="ECO:0000256" key="2">
    <source>
        <dbReference type="ARBA" id="ARBA00023125"/>
    </source>
</evidence>
<evidence type="ECO:0000256" key="4">
    <source>
        <dbReference type="PROSITE-ProRule" id="PRU00335"/>
    </source>
</evidence>
<gene>
    <name evidence="6" type="ORF">EV643_12478</name>
</gene>
<evidence type="ECO:0000256" key="1">
    <source>
        <dbReference type="ARBA" id="ARBA00023015"/>
    </source>
</evidence>
<evidence type="ECO:0000313" key="6">
    <source>
        <dbReference type="EMBL" id="TDO35192.1"/>
    </source>
</evidence>
<feature type="domain" description="HTH tetR-type" evidence="5">
    <location>
        <begin position="22"/>
        <end position="82"/>
    </location>
</feature>
<dbReference type="GO" id="GO:0003700">
    <property type="term" value="F:DNA-binding transcription factor activity"/>
    <property type="evidence" value="ECO:0007669"/>
    <property type="project" value="TreeGrafter"/>
</dbReference>
<dbReference type="PANTHER" id="PTHR30055:SF234">
    <property type="entry name" value="HTH-TYPE TRANSCRIPTIONAL REGULATOR BETI"/>
    <property type="match status" value="1"/>
</dbReference>
<accession>A0A4R6JHJ7</accession>
<reference evidence="6 7" key="1">
    <citation type="submission" date="2019-03" db="EMBL/GenBank/DDBJ databases">
        <title>Genomic Encyclopedia of Type Strains, Phase III (KMG-III): the genomes of soil and plant-associated and newly described type strains.</title>
        <authorList>
            <person name="Whitman W."/>
        </authorList>
    </citation>
    <scope>NUCLEOTIDE SEQUENCE [LARGE SCALE GENOMIC DNA]</scope>
    <source>
        <strain evidence="6 7">VKM Ac-2527</strain>
    </source>
</reference>